<sequence>MTSQTPTTSAPEHVRYMRLALDEARKSIPIETAFCVGAVIVSSPEHHSQPAQIVATGYSRELPGNTHAEQCALDKLAGSEASSAGDGTELLDGASIYTTMEPCSTRLSGNVPCVQRILLSGIKTVYIGVEEPRDFVECEGTRLLREAGRQVFVVVDPSDPDLGNTCLQVARGK</sequence>
<dbReference type="PROSITE" id="PS51747">
    <property type="entry name" value="CYT_DCMP_DEAMINASES_2"/>
    <property type="match status" value="1"/>
</dbReference>
<dbReference type="Gene3D" id="3.40.140.10">
    <property type="entry name" value="Cytidine Deaminase, domain 2"/>
    <property type="match status" value="1"/>
</dbReference>
<dbReference type="AlphaFoldDB" id="A0A2S5BIN6"/>
<dbReference type="Pfam" id="PF18785">
    <property type="entry name" value="Inv-AAD"/>
    <property type="match status" value="1"/>
</dbReference>
<evidence type="ECO:0000313" key="3">
    <source>
        <dbReference type="Proteomes" id="UP000237144"/>
    </source>
</evidence>
<gene>
    <name evidence="2" type="ORF">BMF94_0223</name>
</gene>
<evidence type="ECO:0000259" key="1">
    <source>
        <dbReference type="PROSITE" id="PS51747"/>
    </source>
</evidence>
<dbReference type="Proteomes" id="UP000237144">
    <property type="component" value="Unassembled WGS sequence"/>
</dbReference>
<dbReference type="PANTHER" id="PTHR11079:SF162">
    <property type="entry name" value="RIBOFLAVIN BIOSYNTHESIS PROTEIN PYRD, CHLOROPLASTIC"/>
    <property type="match status" value="1"/>
</dbReference>
<dbReference type="GO" id="GO:0008835">
    <property type="term" value="F:diaminohydroxyphosphoribosylaminopyrimidine deaminase activity"/>
    <property type="evidence" value="ECO:0007669"/>
    <property type="project" value="TreeGrafter"/>
</dbReference>
<dbReference type="PANTHER" id="PTHR11079">
    <property type="entry name" value="CYTOSINE DEAMINASE FAMILY MEMBER"/>
    <property type="match status" value="1"/>
</dbReference>
<dbReference type="STRING" id="741276.A0A2S5BIN6"/>
<dbReference type="EMBL" id="PJQD01000002">
    <property type="protein sequence ID" value="POY76632.1"/>
    <property type="molecule type" value="Genomic_DNA"/>
</dbReference>
<accession>A0A2S5BIN6</accession>
<proteinExistence type="predicted"/>
<reference evidence="2 3" key="1">
    <citation type="journal article" date="2018" name="Front. Microbiol.">
        <title>Prospects for Fungal Bioremediation of Acidic Radioactive Waste Sites: Characterization and Genome Sequence of Rhodotorula taiwanensis MD1149.</title>
        <authorList>
            <person name="Tkavc R."/>
            <person name="Matrosova V.Y."/>
            <person name="Grichenko O.E."/>
            <person name="Gostincar C."/>
            <person name="Volpe R.P."/>
            <person name="Klimenkova P."/>
            <person name="Gaidamakova E.K."/>
            <person name="Zhou C.E."/>
            <person name="Stewart B.J."/>
            <person name="Lyman M.G."/>
            <person name="Malfatti S.A."/>
            <person name="Rubinfeld B."/>
            <person name="Courtot M."/>
            <person name="Singh J."/>
            <person name="Dalgard C.L."/>
            <person name="Hamilton T."/>
            <person name="Frey K.G."/>
            <person name="Gunde-Cimerman N."/>
            <person name="Dugan L."/>
            <person name="Daly M.J."/>
        </authorList>
    </citation>
    <scope>NUCLEOTIDE SEQUENCE [LARGE SCALE GENOMIC DNA]</scope>
    <source>
        <strain evidence="2 3">MD1149</strain>
    </source>
</reference>
<dbReference type="SUPFAM" id="SSF53927">
    <property type="entry name" value="Cytidine deaminase-like"/>
    <property type="match status" value="1"/>
</dbReference>
<dbReference type="OrthoDB" id="252265at2759"/>
<organism evidence="2 3">
    <name type="scientific">Rhodotorula taiwanensis</name>
    <dbReference type="NCBI Taxonomy" id="741276"/>
    <lineage>
        <taxon>Eukaryota</taxon>
        <taxon>Fungi</taxon>
        <taxon>Dikarya</taxon>
        <taxon>Basidiomycota</taxon>
        <taxon>Pucciniomycotina</taxon>
        <taxon>Microbotryomycetes</taxon>
        <taxon>Sporidiobolales</taxon>
        <taxon>Sporidiobolaceae</taxon>
        <taxon>Rhodotorula</taxon>
    </lineage>
</organism>
<dbReference type="InterPro" id="IPR002125">
    <property type="entry name" value="CMP_dCMP_dom"/>
</dbReference>
<dbReference type="GO" id="GO:0006139">
    <property type="term" value="P:nucleobase-containing compound metabolic process"/>
    <property type="evidence" value="ECO:0007669"/>
    <property type="project" value="UniProtKB-ARBA"/>
</dbReference>
<name>A0A2S5BIN6_9BASI</name>
<dbReference type="InterPro" id="IPR016193">
    <property type="entry name" value="Cytidine_deaminase-like"/>
</dbReference>
<protein>
    <recommendedName>
        <fullName evidence="1">CMP/dCMP-type deaminase domain-containing protein</fullName>
    </recommendedName>
</protein>
<evidence type="ECO:0000313" key="2">
    <source>
        <dbReference type="EMBL" id="POY76632.1"/>
    </source>
</evidence>
<comment type="caution">
    <text evidence="2">The sequence shown here is derived from an EMBL/GenBank/DDBJ whole genome shotgun (WGS) entry which is preliminary data.</text>
</comment>
<keyword evidence="3" id="KW-1185">Reference proteome</keyword>
<feature type="domain" description="CMP/dCMP-type deaminase" evidence="1">
    <location>
        <begin position="11"/>
        <end position="151"/>
    </location>
</feature>